<evidence type="ECO:0000313" key="1">
    <source>
        <dbReference type="EMBL" id="CAH2233793.1"/>
    </source>
</evidence>
<keyword evidence="2" id="KW-1185">Reference proteome</keyword>
<reference evidence="1" key="1">
    <citation type="submission" date="2022-03" db="EMBL/GenBank/DDBJ databases">
        <authorList>
            <person name="Lindestad O."/>
        </authorList>
    </citation>
    <scope>NUCLEOTIDE SEQUENCE</scope>
</reference>
<name>A0A8S4R9C4_9NEOP</name>
<sequence>MQSKMLVGLPVRIIPLNGFYAASQRGANNLNVNELENNVKNIIKPIKKLSDIFPNHDIEVQFDIEQTQYHPTGQAGSLKSHKEVRLNNSVFLNNLARLSAFGRLGFTTNKYRPTSPYSYRPEKGVIYKDLPISSS</sequence>
<dbReference type="Proteomes" id="UP000838756">
    <property type="component" value="Unassembled WGS sequence"/>
</dbReference>
<dbReference type="AlphaFoldDB" id="A0A8S4R9C4"/>
<evidence type="ECO:0000313" key="2">
    <source>
        <dbReference type="Proteomes" id="UP000838756"/>
    </source>
</evidence>
<gene>
    <name evidence="1" type="primary">jg19564</name>
    <name evidence="1" type="ORF">PAEG_LOCUS11725</name>
</gene>
<protein>
    <submittedName>
        <fullName evidence="1">Jg19564 protein</fullName>
    </submittedName>
</protein>
<organism evidence="1 2">
    <name type="scientific">Pararge aegeria aegeria</name>
    <dbReference type="NCBI Taxonomy" id="348720"/>
    <lineage>
        <taxon>Eukaryota</taxon>
        <taxon>Metazoa</taxon>
        <taxon>Ecdysozoa</taxon>
        <taxon>Arthropoda</taxon>
        <taxon>Hexapoda</taxon>
        <taxon>Insecta</taxon>
        <taxon>Pterygota</taxon>
        <taxon>Neoptera</taxon>
        <taxon>Endopterygota</taxon>
        <taxon>Lepidoptera</taxon>
        <taxon>Glossata</taxon>
        <taxon>Ditrysia</taxon>
        <taxon>Papilionoidea</taxon>
        <taxon>Nymphalidae</taxon>
        <taxon>Satyrinae</taxon>
        <taxon>Satyrini</taxon>
        <taxon>Parargina</taxon>
        <taxon>Pararge</taxon>
    </lineage>
</organism>
<comment type="caution">
    <text evidence="1">The sequence shown here is derived from an EMBL/GenBank/DDBJ whole genome shotgun (WGS) entry which is preliminary data.</text>
</comment>
<dbReference type="OrthoDB" id="7462410at2759"/>
<accession>A0A8S4R9C4</accession>
<dbReference type="EMBL" id="CAKXAJ010025001">
    <property type="protein sequence ID" value="CAH2233793.1"/>
    <property type="molecule type" value="Genomic_DNA"/>
</dbReference>
<proteinExistence type="predicted"/>